<dbReference type="EMBL" id="AMQN01000437">
    <property type="status" value="NOT_ANNOTATED_CDS"/>
    <property type="molecule type" value="Genomic_DNA"/>
</dbReference>
<feature type="domain" description="EF-hand" evidence="3">
    <location>
        <begin position="264"/>
        <end position="299"/>
    </location>
</feature>
<dbReference type="InterPro" id="IPR050145">
    <property type="entry name" value="Centrin_CML-like"/>
</dbReference>
<dbReference type="GO" id="GO:0005509">
    <property type="term" value="F:calcium ion binding"/>
    <property type="evidence" value="ECO:0007669"/>
    <property type="project" value="InterPro"/>
</dbReference>
<sequence length="362" mass="42760">MAEHIPAAALRRKPSMAQVDMLKYRKSFDLFDHQKNGTILVADFREASEKLGYRLTTGQVQKILKANKLDESNNIHFIQFIELLPKNSAQISDDEHRMAELREKFQRYDQDGQGCIRLSEASWALQMELDVAPSTALRLLNQFVRMDYNQFCEFYEKIQQKKLEIYETFGKYDEDQDGFISVDEAHKVLSKEFGFSEERSRTMVRKFDLNGDGMVSYIEFTEFYLAVEERKTRVKEMFRKFDLEGEGSVSFEQAQNVLENMLGFSSEKCRRTIEDYDKDKDGKIDYEEFAEFYTMMEQERDHLVEKFSRHEMDDQGRISLQDLKSMMQEEGCAQSSVDQITQDYDADSKINFEEFKRLLNFY</sequence>
<dbReference type="Proteomes" id="UP000014760">
    <property type="component" value="Unassembled WGS sequence"/>
</dbReference>
<dbReference type="OMA" id="GDKMIVH"/>
<evidence type="ECO:0000256" key="1">
    <source>
        <dbReference type="ARBA" id="ARBA00022737"/>
    </source>
</evidence>
<dbReference type="EnsemblMetazoa" id="CapteT218741">
    <property type="protein sequence ID" value="CapteP218741"/>
    <property type="gene ID" value="CapteG218741"/>
</dbReference>
<feature type="domain" description="EF-hand" evidence="3">
    <location>
        <begin position="96"/>
        <end position="131"/>
    </location>
</feature>
<dbReference type="Pfam" id="PF13499">
    <property type="entry name" value="EF-hand_7"/>
    <property type="match status" value="2"/>
</dbReference>
<dbReference type="PROSITE" id="PS50222">
    <property type="entry name" value="EF_HAND_2"/>
    <property type="match status" value="4"/>
</dbReference>
<dbReference type="PROSITE" id="PS00018">
    <property type="entry name" value="EF_HAND_1"/>
    <property type="match status" value="1"/>
</dbReference>
<keyword evidence="5" id="KW-1185">Reference proteome</keyword>
<evidence type="ECO:0000313" key="5">
    <source>
        <dbReference type="Proteomes" id="UP000014760"/>
    </source>
</evidence>
<dbReference type="AlphaFoldDB" id="X2ANQ7"/>
<dbReference type="SUPFAM" id="SSF47473">
    <property type="entry name" value="EF-hand"/>
    <property type="match status" value="2"/>
</dbReference>
<reference evidence="5" key="2">
    <citation type="journal article" date="2013" name="Nature">
        <title>Insights into bilaterian evolution from three spiralian genomes.</title>
        <authorList>
            <person name="Simakov O."/>
            <person name="Marletaz F."/>
            <person name="Cho S.J."/>
            <person name="Edsinger-Gonzales E."/>
            <person name="Havlak P."/>
            <person name="Hellsten U."/>
            <person name="Kuo D.H."/>
            <person name="Larsson T."/>
            <person name="Lv J."/>
            <person name="Arendt D."/>
            <person name="Savage R."/>
            <person name="Osoegawa K."/>
            <person name="de Jong P."/>
            <person name="Grimwood J."/>
            <person name="Chapman J.A."/>
            <person name="Shapiro H."/>
            <person name="Aerts A."/>
            <person name="Otillar R.P."/>
            <person name="Terry A.Y."/>
            <person name="Boore J.L."/>
            <person name="Grigoriev I.V."/>
            <person name="Lindberg D.R."/>
            <person name="Seaver E.C."/>
            <person name="Weisblat D.A."/>
            <person name="Putnam N.H."/>
            <person name="Rokhsar D.S."/>
        </authorList>
    </citation>
    <scope>NUCLEOTIDE SEQUENCE</scope>
    <source>
        <strain evidence="5">I ESC-2004</strain>
    </source>
</reference>
<evidence type="ECO:0000313" key="4">
    <source>
        <dbReference type="EnsemblMetazoa" id="CapteP218741"/>
    </source>
</evidence>
<keyword evidence="1" id="KW-0677">Repeat</keyword>
<dbReference type="PANTHER" id="PTHR23050">
    <property type="entry name" value="CALCIUM BINDING PROTEIN"/>
    <property type="match status" value="1"/>
</dbReference>
<dbReference type="Pfam" id="PF13833">
    <property type="entry name" value="EF-hand_8"/>
    <property type="match status" value="1"/>
</dbReference>
<dbReference type="SMART" id="SM00054">
    <property type="entry name" value="EFh"/>
    <property type="match status" value="7"/>
</dbReference>
<organism evidence="4 5">
    <name type="scientific">Capitella teleta</name>
    <name type="common">Polychaete worm</name>
    <dbReference type="NCBI Taxonomy" id="283909"/>
    <lineage>
        <taxon>Eukaryota</taxon>
        <taxon>Metazoa</taxon>
        <taxon>Spiralia</taxon>
        <taxon>Lophotrochozoa</taxon>
        <taxon>Annelida</taxon>
        <taxon>Polychaeta</taxon>
        <taxon>Sedentaria</taxon>
        <taxon>Scolecida</taxon>
        <taxon>Capitellidae</taxon>
        <taxon>Capitella</taxon>
    </lineage>
</organism>
<dbReference type="InterPro" id="IPR002048">
    <property type="entry name" value="EF_hand_dom"/>
</dbReference>
<evidence type="ECO:0000259" key="3">
    <source>
        <dbReference type="PROSITE" id="PS50222"/>
    </source>
</evidence>
<evidence type="ECO:0000256" key="2">
    <source>
        <dbReference type="ARBA" id="ARBA00022837"/>
    </source>
</evidence>
<dbReference type="OrthoDB" id="26525at2759"/>
<feature type="domain" description="EF-hand" evidence="3">
    <location>
        <begin position="19"/>
        <end position="54"/>
    </location>
</feature>
<proteinExistence type="predicted"/>
<dbReference type="Gene3D" id="1.10.238.10">
    <property type="entry name" value="EF-hand"/>
    <property type="match status" value="4"/>
</dbReference>
<feature type="domain" description="EF-hand" evidence="3">
    <location>
        <begin position="195"/>
        <end position="230"/>
    </location>
</feature>
<protein>
    <recommendedName>
        <fullName evidence="3">EF-hand domain-containing protein</fullName>
    </recommendedName>
</protein>
<reference evidence="4" key="3">
    <citation type="submission" date="2015-06" db="UniProtKB">
        <authorList>
            <consortium name="EnsemblMetazoa"/>
        </authorList>
    </citation>
    <scope>IDENTIFICATION</scope>
</reference>
<dbReference type="CDD" id="cd00051">
    <property type="entry name" value="EFh"/>
    <property type="match status" value="1"/>
</dbReference>
<dbReference type="InterPro" id="IPR011992">
    <property type="entry name" value="EF-hand-dom_pair"/>
</dbReference>
<dbReference type="HOGENOM" id="CLU_765598_0_0_1"/>
<reference evidence="5" key="1">
    <citation type="submission" date="2012-12" db="EMBL/GenBank/DDBJ databases">
        <authorList>
            <person name="Hellsten U."/>
            <person name="Grimwood J."/>
            <person name="Chapman J.A."/>
            <person name="Shapiro H."/>
            <person name="Aerts A."/>
            <person name="Otillar R.P."/>
            <person name="Terry A.Y."/>
            <person name="Boore J.L."/>
            <person name="Simakov O."/>
            <person name="Marletaz F."/>
            <person name="Cho S.-J."/>
            <person name="Edsinger-Gonzales E."/>
            <person name="Havlak P."/>
            <person name="Kuo D.-H."/>
            <person name="Larsson T."/>
            <person name="Lv J."/>
            <person name="Arendt D."/>
            <person name="Savage R."/>
            <person name="Osoegawa K."/>
            <person name="de Jong P."/>
            <person name="Lindberg D.R."/>
            <person name="Seaver E.C."/>
            <person name="Weisblat D.A."/>
            <person name="Putnam N.H."/>
            <person name="Grigoriev I.V."/>
            <person name="Rokhsar D.S."/>
        </authorList>
    </citation>
    <scope>NUCLEOTIDE SEQUENCE</scope>
    <source>
        <strain evidence="5">I ESC-2004</strain>
    </source>
</reference>
<keyword evidence="2" id="KW-0106">Calcium</keyword>
<dbReference type="InterPro" id="IPR018247">
    <property type="entry name" value="EF_Hand_1_Ca_BS"/>
</dbReference>
<accession>X2ANQ7</accession>
<name>X2ANQ7_CAPTE</name>